<dbReference type="InterPro" id="IPR029068">
    <property type="entry name" value="Glyas_Bleomycin-R_OHBP_Dase"/>
</dbReference>
<dbReference type="GO" id="GO:0046872">
    <property type="term" value="F:metal ion binding"/>
    <property type="evidence" value="ECO:0007669"/>
    <property type="project" value="UniProtKB-KW"/>
</dbReference>
<dbReference type="RefSeq" id="WP_184081540.1">
    <property type="nucleotide sequence ID" value="NZ_JACIJP010000006.1"/>
</dbReference>
<name>A0A841J3G3_9SPHN</name>
<dbReference type="Proteomes" id="UP000552700">
    <property type="component" value="Unassembled WGS sequence"/>
</dbReference>
<evidence type="ECO:0000313" key="4">
    <source>
        <dbReference type="Proteomes" id="UP000552700"/>
    </source>
</evidence>
<organism evidence="3 4">
    <name type="scientific">Sphingobium subterraneum</name>
    <dbReference type="NCBI Taxonomy" id="627688"/>
    <lineage>
        <taxon>Bacteria</taxon>
        <taxon>Pseudomonadati</taxon>
        <taxon>Pseudomonadota</taxon>
        <taxon>Alphaproteobacteria</taxon>
        <taxon>Sphingomonadales</taxon>
        <taxon>Sphingomonadaceae</taxon>
        <taxon>Sphingobium</taxon>
    </lineage>
</organism>
<keyword evidence="3" id="KW-0223">Dioxygenase</keyword>
<feature type="domain" description="VOC" evidence="2">
    <location>
        <begin position="151"/>
        <end position="275"/>
    </location>
</feature>
<dbReference type="GO" id="GO:0004493">
    <property type="term" value="F:methylmalonyl-CoA epimerase activity"/>
    <property type="evidence" value="ECO:0007669"/>
    <property type="project" value="TreeGrafter"/>
</dbReference>
<dbReference type="GO" id="GO:0051213">
    <property type="term" value="F:dioxygenase activity"/>
    <property type="evidence" value="ECO:0007669"/>
    <property type="project" value="UniProtKB-KW"/>
</dbReference>
<dbReference type="Pfam" id="PF00903">
    <property type="entry name" value="Glyoxalase"/>
    <property type="match status" value="1"/>
</dbReference>
<proteinExistence type="predicted"/>
<dbReference type="PANTHER" id="PTHR43048">
    <property type="entry name" value="METHYLMALONYL-COA EPIMERASE"/>
    <property type="match status" value="1"/>
</dbReference>
<keyword evidence="1" id="KW-0479">Metal-binding</keyword>
<keyword evidence="3" id="KW-0560">Oxidoreductase</keyword>
<dbReference type="EMBL" id="JACIJP010000006">
    <property type="protein sequence ID" value="MBB6125230.1"/>
    <property type="molecule type" value="Genomic_DNA"/>
</dbReference>
<comment type="caution">
    <text evidence="3">The sequence shown here is derived from an EMBL/GenBank/DDBJ whole genome shotgun (WGS) entry which is preliminary data.</text>
</comment>
<accession>A0A841J3G3</accession>
<keyword evidence="3" id="KW-0456">Lyase</keyword>
<dbReference type="InterPro" id="IPR051785">
    <property type="entry name" value="MMCE/EMCE_epimerase"/>
</dbReference>
<dbReference type="SUPFAM" id="SSF54593">
    <property type="entry name" value="Glyoxalase/Bleomycin resistance protein/Dihydroxybiphenyl dioxygenase"/>
    <property type="match status" value="1"/>
</dbReference>
<dbReference type="GO" id="GO:0016829">
    <property type="term" value="F:lyase activity"/>
    <property type="evidence" value="ECO:0007669"/>
    <property type="project" value="UniProtKB-KW"/>
</dbReference>
<protein>
    <submittedName>
        <fullName evidence="3">Catechol 2,3-dioxygenase-like lactoylglutathione lyase family enzyme</fullName>
    </submittedName>
</protein>
<reference evidence="3 4" key="1">
    <citation type="submission" date="2020-08" db="EMBL/GenBank/DDBJ databases">
        <title>Genomic Encyclopedia of Type Strains, Phase IV (KMG-IV): sequencing the most valuable type-strain genomes for metagenomic binning, comparative biology and taxonomic classification.</title>
        <authorList>
            <person name="Goeker M."/>
        </authorList>
    </citation>
    <scope>NUCLEOTIDE SEQUENCE [LARGE SCALE GENOMIC DNA]</scope>
    <source>
        <strain evidence="3 4">DSM 102255</strain>
    </source>
</reference>
<dbReference type="AlphaFoldDB" id="A0A841J3G3"/>
<sequence>MAIVSGILYVRYQAPDLDLMERFLTDFGLNRSHRTSNALYMRGVGGTHHIHITEIGREARALGAGLQVSSMEGLKEISARTGARVQESEEPGGGLIAKLIDPNGFQIDIVFGQAAKECLRVRPALTLNDGWEARRLGNLQRPDRGPSHVVRLEHCVLAGPNFDSALSFYQDVLGMKPSDEIYAGNEQETVAVFLHCGLGRTYTDHHTLALLRHPETFVDHSAFVTLDWDDLALGHDHLRDRGHLHEWGIGRHIMGSEVFDYWRDPFGFKLEHCVDGDMVNDDHRPQRAAFEESSLSIWAPRFPATFNQITRRLAS</sequence>
<keyword evidence="4" id="KW-1185">Reference proteome</keyword>
<dbReference type="InterPro" id="IPR037523">
    <property type="entry name" value="VOC_core"/>
</dbReference>
<evidence type="ECO:0000313" key="3">
    <source>
        <dbReference type="EMBL" id="MBB6125230.1"/>
    </source>
</evidence>
<dbReference type="PROSITE" id="PS51819">
    <property type="entry name" value="VOC"/>
    <property type="match status" value="1"/>
</dbReference>
<dbReference type="Gene3D" id="3.10.180.10">
    <property type="entry name" value="2,3-Dihydroxybiphenyl 1,2-Dioxygenase, domain 1"/>
    <property type="match status" value="2"/>
</dbReference>
<dbReference type="PANTHER" id="PTHR43048:SF3">
    <property type="entry name" value="METHYLMALONYL-COA EPIMERASE, MITOCHONDRIAL"/>
    <property type="match status" value="1"/>
</dbReference>
<gene>
    <name evidence="3" type="ORF">FHS92_002991</name>
</gene>
<dbReference type="InterPro" id="IPR004360">
    <property type="entry name" value="Glyas_Fos-R_dOase_dom"/>
</dbReference>
<evidence type="ECO:0000256" key="1">
    <source>
        <dbReference type="ARBA" id="ARBA00022723"/>
    </source>
</evidence>
<dbReference type="GO" id="GO:0046491">
    <property type="term" value="P:L-methylmalonyl-CoA metabolic process"/>
    <property type="evidence" value="ECO:0007669"/>
    <property type="project" value="TreeGrafter"/>
</dbReference>
<evidence type="ECO:0000259" key="2">
    <source>
        <dbReference type="PROSITE" id="PS51819"/>
    </source>
</evidence>